<dbReference type="PANTHER" id="PTHR30126:SF39">
    <property type="entry name" value="HTH-TYPE TRANSCRIPTIONAL REGULATOR CYSL"/>
    <property type="match status" value="1"/>
</dbReference>
<comment type="caution">
    <text evidence="6">The sequence shown here is derived from an EMBL/GenBank/DDBJ whole genome shotgun (WGS) entry which is preliminary data.</text>
</comment>
<organism evidence="6 7">
    <name type="scientific">Lactiplantibacillus modestisalitolerans</name>
    <dbReference type="NCBI Taxonomy" id="1457219"/>
    <lineage>
        <taxon>Bacteria</taxon>
        <taxon>Bacillati</taxon>
        <taxon>Bacillota</taxon>
        <taxon>Bacilli</taxon>
        <taxon>Lactobacillales</taxon>
        <taxon>Lactobacillaceae</taxon>
        <taxon>Lactiplantibacillus</taxon>
    </lineage>
</organism>
<evidence type="ECO:0000256" key="3">
    <source>
        <dbReference type="ARBA" id="ARBA00023125"/>
    </source>
</evidence>
<dbReference type="PRINTS" id="PR00039">
    <property type="entry name" value="HTHLYSR"/>
</dbReference>
<name>A0ABV5WRQ3_9LACO</name>
<dbReference type="Pfam" id="PF00126">
    <property type="entry name" value="HTH_1"/>
    <property type="match status" value="1"/>
</dbReference>
<comment type="similarity">
    <text evidence="1">Belongs to the LysR transcriptional regulatory family.</text>
</comment>
<dbReference type="EMBL" id="JBHLZY010000005">
    <property type="protein sequence ID" value="MFB9768582.1"/>
    <property type="molecule type" value="Genomic_DNA"/>
</dbReference>
<keyword evidence="2" id="KW-0805">Transcription regulation</keyword>
<reference evidence="6 7" key="1">
    <citation type="submission" date="2024-09" db="EMBL/GenBank/DDBJ databases">
        <authorList>
            <person name="Sun Q."/>
            <person name="Mori K."/>
        </authorList>
    </citation>
    <scope>NUCLEOTIDE SEQUENCE [LARGE SCALE GENOMIC DNA]</scope>
    <source>
        <strain evidence="6 7">TBRC 4576</strain>
    </source>
</reference>
<sequence length="274" mass="31120">MFKQLQTFCTVFETRNFSHAAEHLFISQPTVSTQIKQLETELQTTLFRRNGRQEIVPTASGRLLYREAQQLLETWDSTKEAVHSTHHIVQTPCRIGASHTTSNLILPGLLNQLSASSDRFNFDVSLGNSAEILTAMSQHKLDFGIIEKPLVTEHLNRWAFGQDELVHAGNFMSPLWLLREPYSGVRHYTDAYLKAQNIQPEQVMVIHSNQLIADMLARGLGQTVISKHVVAANVPTQAIGAQYQRRFFLLTRAEEQPDLLPVYKAVTNYLEHWG</sequence>
<keyword evidence="4" id="KW-0804">Transcription</keyword>
<evidence type="ECO:0000313" key="7">
    <source>
        <dbReference type="Proteomes" id="UP001589691"/>
    </source>
</evidence>
<dbReference type="InterPro" id="IPR036388">
    <property type="entry name" value="WH-like_DNA-bd_sf"/>
</dbReference>
<dbReference type="RefSeq" id="WP_137643198.1">
    <property type="nucleotide sequence ID" value="NZ_BJEA01000014.1"/>
</dbReference>
<protein>
    <submittedName>
        <fullName evidence="6">LysR family transcriptional regulator</fullName>
    </submittedName>
</protein>
<evidence type="ECO:0000256" key="4">
    <source>
        <dbReference type="ARBA" id="ARBA00023163"/>
    </source>
</evidence>
<dbReference type="SUPFAM" id="SSF53850">
    <property type="entry name" value="Periplasmic binding protein-like II"/>
    <property type="match status" value="1"/>
</dbReference>
<dbReference type="InterPro" id="IPR036390">
    <property type="entry name" value="WH_DNA-bd_sf"/>
</dbReference>
<dbReference type="PANTHER" id="PTHR30126">
    <property type="entry name" value="HTH-TYPE TRANSCRIPTIONAL REGULATOR"/>
    <property type="match status" value="1"/>
</dbReference>
<feature type="domain" description="HTH lysR-type" evidence="5">
    <location>
        <begin position="1"/>
        <end position="58"/>
    </location>
</feature>
<evidence type="ECO:0000256" key="2">
    <source>
        <dbReference type="ARBA" id="ARBA00023015"/>
    </source>
</evidence>
<dbReference type="PROSITE" id="PS50931">
    <property type="entry name" value="HTH_LYSR"/>
    <property type="match status" value="1"/>
</dbReference>
<dbReference type="Gene3D" id="3.40.190.10">
    <property type="entry name" value="Periplasmic binding protein-like II"/>
    <property type="match status" value="1"/>
</dbReference>
<dbReference type="SUPFAM" id="SSF46785">
    <property type="entry name" value="Winged helix' DNA-binding domain"/>
    <property type="match status" value="1"/>
</dbReference>
<dbReference type="Gene3D" id="3.40.190.290">
    <property type="match status" value="1"/>
</dbReference>
<dbReference type="Proteomes" id="UP001589691">
    <property type="component" value="Unassembled WGS sequence"/>
</dbReference>
<keyword evidence="3" id="KW-0238">DNA-binding</keyword>
<dbReference type="Pfam" id="PF03466">
    <property type="entry name" value="LysR_substrate"/>
    <property type="match status" value="1"/>
</dbReference>
<keyword evidence="7" id="KW-1185">Reference proteome</keyword>
<accession>A0ABV5WRQ3</accession>
<evidence type="ECO:0000259" key="5">
    <source>
        <dbReference type="PROSITE" id="PS50931"/>
    </source>
</evidence>
<evidence type="ECO:0000256" key="1">
    <source>
        <dbReference type="ARBA" id="ARBA00009437"/>
    </source>
</evidence>
<dbReference type="InterPro" id="IPR005119">
    <property type="entry name" value="LysR_subst-bd"/>
</dbReference>
<gene>
    <name evidence="6" type="ORF">ACFFLI_01695</name>
</gene>
<dbReference type="Gene3D" id="1.10.10.10">
    <property type="entry name" value="Winged helix-like DNA-binding domain superfamily/Winged helix DNA-binding domain"/>
    <property type="match status" value="1"/>
</dbReference>
<dbReference type="InterPro" id="IPR000847">
    <property type="entry name" value="LysR_HTH_N"/>
</dbReference>
<proteinExistence type="inferred from homology"/>
<evidence type="ECO:0000313" key="6">
    <source>
        <dbReference type="EMBL" id="MFB9768582.1"/>
    </source>
</evidence>